<dbReference type="CDD" id="cd16321">
    <property type="entry name" value="MraZ_C"/>
    <property type="match status" value="1"/>
</dbReference>
<evidence type="ECO:0000256" key="1">
    <source>
        <dbReference type="ARBA" id="ARBA00013860"/>
    </source>
</evidence>
<dbReference type="Pfam" id="PF02381">
    <property type="entry name" value="MraZ"/>
    <property type="match status" value="2"/>
</dbReference>
<keyword evidence="10" id="KW-1185">Reference proteome</keyword>
<keyword evidence="3" id="KW-0677">Repeat</keyword>
<evidence type="ECO:0000256" key="7">
    <source>
        <dbReference type="HAMAP-Rule" id="MF_01008"/>
    </source>
</evidence>
<dbReference type="GO" id="GO:0000976">
    <property type="term" value="F:transcription cis-regulatory region binding"/>
    <property type="evidence" value="ECO:0007669"/>
    <property type="project" value="TreeGrafter"/>
</dbReference>
<dbReference type="SUPFAM" id="SSF89447">
    <property type="entry name" value="AbrB/MazE/MraZ-like"/>
    <property type="match status" value="1"/>
</dbReference>
<dbReference type="InterPro" id="IPR035642">
    <property type="entry name" value="MraZ_N"/>
</dbReference>
<accession>A0A0H4WSQ9</accession>
<dbReference type="PATRIC" id="fig|1297742.4.peg.1323"/>
<comment type="similarity">
    <text evidence="7">Belongs to the MraZ family.</text>
</comment>
<dbReference type="HAMAP" id="MF_01008">
    <property type="entry name" value="MraZ"/>
    <property type="match status" value="1"/>
</dbReference>
<dbReference type="InterPro" id="IPR020603">
    <property type="entry name" value="MraZ_dom"/>
</dbReference>
<evidence type="ECO:0000259" key="8">
    <source>
        <dbReference type="PROSITE" id="PS51740"/>
    </source>
</evidence>
<gene>
    <name evidence="7" type="primary">mraZ</name>
    <name evidence="9" type="ORF">A176_001307</name>
</gene>
<dbReference type="AlphaFoldDB" id="A0A0H4WSQ9"/>
<dbReference type="OrthoDB" id="9807753at2"/>
<evidence type="ECO:0000256" key="4">
    <source>
        <dbReference type="ARBA" id="ARBA00023015"/>
    </source>
</evidence>
<reference evidence="9 10" key="1">
    <citation type="journal article" date="2016" name="PLoS ONE">
        <title>Complete Genome Sequence and Comparative Genomics of a Novel Myxobacterium Myxococcus hansupus.</title>
        <authorList>
            <person name="Sharma G."/>
            <person name="Narwani T."/>
            <person name="Subramanian S."/>
        </authorList>
    </citation>
    <scope>NUCLEOTIDE SEQUENCE [LARGE SCALE GENOMIC DNA]</scope>
    <source>
        <strain evidence="10">mixupus</strain>
    </source>
</reference>
<dbReference type="Gene3D" id="3.40.1550.20">
    <property type="entry name" value="Transcriptional regulator MraZ domain"/>
    <property type="match status" value="1"/>
</dbReference>
<feature type="domain" description="SpoVT-AbrB" evidence="8">
    <location>
        <begin position="5"/>
        <end position="51"/>
    </location>
</feature>
<dbReference type="eggNOG" id="COG2001">
    <property type="taxonomic scope" value="Bacteria"/>
</dbReference>
<dbReference type="KEGG" id="mym:A176_001307"/>
<evidence type="ECO:0000256" key="2">
    <source>
        <dbReference type="ARBA" id="ARBA00022490"/>
    </source>
</evidence>
<dbReference type="EMBL" id="CP012109">
    <property type="protein sequence ID" value="AKQ64395.1"/>
    <property type="molecule type" value="Genomic_DNA"/>
</dbReference>
<name>A0A0H4WSQ9_9BACT</name>
<dbReference type="InterPro" id="IPR003444">
    <property type="entry name" value="MraZ"/>
</dbReference>
<organism evidence="9 10">
    <name type="scientific">Pseudomyxococcus hansupus</name>
    <dbReference type="NCBI Taxonomy" id="1297742"/>
    <lineage>
        <taxon>Bacteria</taxon>
        <taxon>Pseudomonadati</taxon>
        <taxon>Myxococcota</taxon>
        <taxon>Myxococcia</taxon>
        <taxon>Myxococcales</taxon>
        <taxon>Cystobacterineae</taxon>
        <taxon>Myxococcaceae</taxon>
        <taxon>Pseudomyxococcus</taxon>
    </lineage>
</organism>
<dbReference type="GO" id="GO:0003700">
    <property type="term" value="F:DNA-binding transcription factor activity"/>
    <property type="evidence" value="ECO:0007669"/>
    <property type="project" value="UniProtKB-UniRule"/>
</dbReference>
<evidence type="ECO:0000256" key="3">
    <source>
        <dbReference type="ARBA" id="ARBA00022737"/>
    </source>
</evidence>
<dbReference type="GO" id="GO:0009295">
    <property type="term" value="C:nucleoid"/>
    <property type="evidence" value="ECO:0007669"/>
    <property type="project" value="UniProtKB-SubCell"/>
</dbReference>
<dbReference type="PROSITE" id="PS51740">
    <property type="entry name" value="SPOVT_ABRB"/>
    <property type="match status" value="2"/>
</dbReference>
<keyword evidence="5 7" id="KW-0238">DNA-binding</keyword>
<dbReference type="GO" id="GO:0051301">
    <property type="term" value="P:cell division"/>
    <property type="evidence" value="ECO:0007669"/>
    <property type="project" value="UniProtKB-KW"/>
</dbReference>
<dbReference type="Proteomes" id="UP000009026">
    <property type="component" value="Chromosome"/>
</dbReference>
<feature type="domain" description="SpoVT-AbrB" evidence="8">
    <location>
        <begin position="80"/>
        <end position="123"/>
    </location>
</feature>
<keyword evidence="9" id="KW-0131">Cell cycle</keyword>
<sequence>MFRGVYEHQIDAKGRTSLPAKLRETLVGAYDERLILTTALDRCLHAYPVREWEALEASLAKRNPMEQGVKTLMRLYVASAQECPLDKLGRLLIPPSLRSYAGLEKDVVWAGMVKVIELWSREGWAKAQEEARQEATSADVMKVLAELRQA</sequence>
<comment type="subunit">
    <text evidence="7">Forms oligomers.</text>
</comment>
<keyword evidence="9" id="KW-0132">Cell division</keyword>
<proteinExistence type="inferred from homology"/>
<evidence type="ECO:0000313" key="9">
    <source>
        <dbReference type="EMBL" id="AKQ64395.1"/>
    </source>
</evidence>
<dbReference type="GO" id="GO:0005737">
    <property type="term" value="C:cytoplasm"/>
    <property type="evidence" value="ECO:0007669"/>
    <property type="project" value="UniProtKB-UniRule"/>
</dbReference>
<dbReference type="PANTHER" id="PTHR34701">
    <property type="entry name" value="TRANSCRIPTIONAL REGULATOR MRAZ"/>
    <property type="match status" value="1"/>
</dbReference>
<evidence type="ECO:0000256" key="6">
    <source>
        <dbReference type="ARBA" id="ARBA00023163"/>
    </source>
</evidence>
<keyword evidence="6 7" id="KW-0804">Transcription</keyword>
<keyword evidence="4 7" id="KW-0805">Transcription regulation</keyword>
<dbReference type="InterPro" id="IPR037914">
    <property type="entry name" value="SpoVT-AbrB_sf"/>
</dbReference>
<dbReference type="CDD" id="cd16320">
    <property type="entry name" value="MraZ_N"/>
    <property type="match status" value="1"/>
</dbReference>
<dbReference type="NCBIfam" id="TIGR00242">
    <property type="entry name" value="division/cell wall cluster transcriptional repressor MraZ"/>
    <property type="match status" value="1"/>
</dbReference>
<dbReference type="InterPro" id="IPR035644">
    <property type="entry name" value="MraZ_C"/>
</dbReference>
<dbReference type="RefSeq" id="WP_002634389.1">
    <property type="nucleotide sequence ID" value="NZ_CP012109.1"/>
</dbReference>
<evidence type="ECO:0000256" key="5">
    <source>
        <dbReference type="ARBA" id="ARBA00023125"/>
    </source>
</evidence>
<dbReference type="STRING" id="1297742.A176_001307"/>
<dbReference type="InterPro" id="IPR007159">
    <property type="entry name" value="SpoVT-AbrB_dom"/>
</dbReference>
<dbReference type="PANTHER" id="PTHR34701:SF1">
    <property type="entry name" value="TRANSCRIPTIONAL REGULATOR MRAZ"/>
    <property type="match status" value="1"/>
</dbReference>
<comment type="subcellular location">
    <subcellularLocation>
        <location evidence="7">Cytoplasm</location>
        <location evidence="7">Nucleoid</location>
    </subcellularLocation>
</comment>
<keyword evidence="2 7" id="KW-0963">Cytoplasm</keyword>
<dbReference type="NCBIfam" id="NF001482">
    <property type="entry name" value="PRK00326.3-4"/>
    <property type="match status" value="1"/>
</dbReference>
<evidence type="ECO:0000313" key="10">
    <source>
        <dbReference type="Proteomes" id="UP000009026"/>
    </source>
</evidence>
<protein>
    <recommendedName>
        <fullName evidence="1 7">Transcriptional regulator MraZ</fullName>
    </recommendedName>
</protein>
<dbReference type="InterPro" id="IPR038619">
    <property type="entry name" value="MraZ_sf"/>
</dbReference>
<dbReference type="GO" id="GO:2000143">
    <property type="term" value="P:negative regulation of DNA-templated transcription initiation"/>
    <property type="evidence" value="ECO:0007669"/>
    <property type="project" value="TreeGrafter"/>
</dbReference>